<dbReference type="EMBL" id="BMCU01000001">
    <property type="protein sequence ID" value="GGF99316.1"/>
    <property type="molecule type" value="Genomic_DNA"/>
</dbReference>
<accession>A0A917CWP6</accession>
<organism evidence="1 2">
    <name type="scientific">Rhodococcoides trifolii</name>
    <dbReference type="NCBI Taxonomy" id="908250"/>
    <lineage>
        <taxon>Bacteria</taxon>
        <taxon>Bacillati</taxon>
        <taxon>Actinomycetota</taxon>
        <taxon>Actinomycetes</taxon>
        <taxon>Mycobacteriales</taxon>
        <taxon>Nocardiaceae</taxon>
        <taxon>Rhodococcoides</taxon>
    </lineage>
</organism>
<comment type="caution">
    <text evidence="1">The sequence shown here is derived from an EMBL/GenBank/DDBJ whole genome shotgun (WGS) entry which is preliminary data.</text>
</comment>
<dbReference type="Gene3D" id="3.30.870.10">
    <property type="entry name" value="Endonuclease Chain A"/>
    <property type="match status" value="1"/>
</dbReference>
<dbReference type="Proteomes" id="UP000654257">
    <property type="component" value="Unassembled WGS sequence"/>
</dbReference>
<sequence length="592" mass="63688">MLPPDSRTTLLKRLQPPAGYFVSQVVGTTFTLDLDSAMLPSLALSRSAAADSADRLETIAAVQASIGEINIFHQSGLIKVPPNRSRLHTLMEPALHAVRPSGSFVFHPKIWLARYENFDTADVKLRLIVLSRNLTRDRSWDVALTLDGQIESTRRPQNKPLVDFLRYLPTTVTPTLSADRGANIDALAEEVHRTLWEPPPGSKDLTFHIFGVPKIPRPKIDFSGYKHLLVSPFLTDDGFETIADDAKGSLTVVSRQEALDGLSKENADWIDDAYVLSPTAGIPADEEESTGGPVLSGLHAKLYCVERAKLAHLFIGSANATRNGLGGNVEILVELTGSVSAFGVDTFLGKDGFTSILQPTTIEQAGAKDEDTQVALDGFLRRIASLPMRSELSQSDETYRLHLTSDDSIPATPGVSLTVSLLTDKSTTTSVPSGASVDVTFGGLALSDVTAFVVLTASNNDGQSSSAVFKCELINDIPARMHSIITREINSPDAFRRFLSLLLAFGAPAESDGDPEDGGSDGHAGRWDALESGLFEQLLRAASHSPETLDQLSGVVTSIIENDDPHGVLPEGFRDLWIAIATASIMEAKANV</sequence>
<reference evidence="1" key="1">
    <citation type="journal article" date="2014" name="Int. J. Syst. Evol. Microbiol.">
        <title>Complete genome sequence of Corynebacterium casei LMG S-19264T (=DSM 44701T), isolated from a smear-ripened cheese.</title>
        <authorList>
            <consortium name="US DOE Joint Genome Institute (JGI-PGF)"/>
            <person name="Walter F."/>
            <person name="Albersmeier A."/>
            <person name="Kalinowski J."/>
            <person name="Ruckert C."/>
        </authorList>
    </citation>
    <scope>NUCLEOTIDE SEQUENCE</scope>
    <source>
        <strain evidence="1">CCM 7905</strain>
    </source>
</reference>
<proteinExistence type="predicted"/>
<name>A0A917CWP6_9NOCA</name>
<reference evidence="1" key="2">
    <citation type="submission" date="2020-09" db="EMBL/GenBank/DDBJ databases">
        <authorList>
            <person name="Sun Q."/>
            <person name="Sedlacek I."/>
        </authorList>
    </citation>
    <scope>NUCLEOTIDE SEQUENCE</scope>
    <source>
        <strain evidence="1">CCM 7905</strain>
    </source>
</reference>
<gene>
    <name evidence="1" type="ORF">GCM10007304_11460</name>
</gene>
<dbReference type="RefSeq" id="WP_188543676.1">
    <property type="nucleotide sequence ID" value="NZ_BMCU01000001.1"/>
</dbReference>
<evidence type="ECO:0008006" key="3">
    <source>
        <dbReference type="Google" id="ProtNLM"/>
    </source>
</evidence>
<dbReference type="CDD" id="cd09176">
    <property type="entry name" value="PLDc_unchar6"/>
    <property type="match status" value="1"/>
</dbReference>
<dbReference type="InterPro" id="IPR059166">
    <property type="entry name" value="PLD-like_cat"/>
</dbReference>
<dbReference type="AlphaFoldDB" id="A0A917CWP6"/>
<evidence type="ECO:0000313" key="1">
    <source>
        <dbReference type="EMBL" id="GGF99316.1"/>
    </source>
</evidence>
<evidence type="ECO:0000313" key="2">
    <source>
        <dbReference type="Proteomes" id="UP000654257"/>
    </source>
</evidence>
<protein>
    <recommendedName>
        <fullName evidence="3">PLD phosphodiesterase domain-containing protein</fullName>
    </recommendedName>
</protein>
<keyword evidence="2" id="KW-1185">Reference proteome</keyword>